<name>A0A139ABI6_GONPJ</name>
<feature type="non-terminal residue" evidence="4">
    <location>
        <position position="1"/>
    </location>
</feature>
<dbReference type="EMBL" id="KQ965771">
    <property type="protein sequence ID" value="KXS14192.1"/>
    <property type="molecule type" value="Genomic_DNA"/>
</dbReference>
<dbReference type="GO" id="GO:0005737">
    <property type="term" value="C:cytoplasm"/>
    <property type="evidence" value="ECO:0007669"/>
    <property type="project" value="TreeGrafter"/>
</dbReference>
<dbReference type="Pfam" id="PF00106">
    <property type="entry name" value="adh_short"/>
    <property type="match status" value="1"/>
</dbReference>
<evidence type="ECO:0000256" key="1">
    <source>
        <dbReference type="ARBA" id="ARBA00006484"/>
    </source>
</evidence>
<keyword evidence="2" id="KW-0521">NADP</keyword>
<gene>
    <name evidence="4" type="ORF">M427DRAFT_99912</name>
</gene>
<keyword evidence="3" id="KW-0560">Oxidoreductase</keyword>
<protein>
    <recommendedName>
        <fullName evidence="6">NAD(P)-binding protein</fullName>
    </recommendedName>
</protein>
<dbReference type="InterPro" id="IPR002347">
    <property type="entry name" value="SDR_fam"/>
</dbReference>
<dbReference type="AlphaFoldDB" id="A0A139ABI6"/>
<evidence type="ECO:0000313" key="4">
    <source>
        <dbReference type="EMBL" id="KXS14192.1"/>
    </source>
</evidence>
<dbReference type="SUPFAM" id="SSF51735">
    <property type="entry name" value="NAD(P)-binding Rossmann-fold domains"/>
    <property type="match status" value="1"/>
</dbReference>
<dbReference type="OrthoDB" id="9876299at2759"/>
<evidence type="ECO:0008006" key="6">
    <source>
        <dbReference type="Google" id="ProtNLM"/>
    </source>
</evidence>
<comment type="similarity">
    <text evidence="1">Belongs to the short-chain dehydrogenases/reductases (SDR) family.</text>
</comment>
<evidence type="ECO:0000313" key="5">
    <source>
        <dbReference type="Proteomes" id="UP000070544"/>
    </source>
</evidence>
<reference evidence="4 5" key="1">
    <citation type="journal article" date="2015" name="Genome Biol. Evol.">
        <title>Phylogenomic analyses indicate that early fungi evolved digesting cell walls of algal ancestors of land plants.</title>
        <authorList>
            <person name="Chang Y."/>
            <person name="Wang S."/>
            <person name="Sekimoto S."/>
            <person name="Aerts A.L."/>
            <person name="Choi C."/>
            <person name="Clum A."/>
            <person name="LaButti K.M."/>
            <person name="Lindquist E.A."/>
            <person name="Yee Ngan C."/>
            <person name="Ohm R.A."/>
            <person name="Salamov A.A."/>
            <person name="Grigoriev I.V."/>
            <person name="Spatafora J.W."/>
            <person name="Berbee M.L."/>
        </authorList>
    </citation>
    <scope>NUCLEOTIDE SEQUENCE [LARGE SCALE GENOMIC DNA]</scope>
    <source>
        <strain evidence="4 5">JEL478</strain>
    </source>
</reference>
<dbReference type="PANTHER" id="PTHR43544">
    <property type="entry name" value="SHORT-CHAIN DEHYDROGENASE/REDUCTASE"/>
    <property type="match status" value="1"/>
</dbReference>
<evidence type="ECO:0000256" key="3">
    <source>
        <dbReference type="ARBA" id="ARBA00023002"/>
    </source>
</evidence>
<dbReference type="Proteomes" id="UP000070544">
    <property type="component" value="Unassembled WGS sequence"/>
</dbReference>
<evidence type="ECO:0000256" key="2">
    <source>
        <dbReference type="ARBA" id="ARBA00022857"/>
    </source>
</evidence>
<dbReference type="Gene3D" id="3.40.50.720">
    <property type="entry name" value="NAD(P)-binding Rossmann-like Domain"/>
    <property type="match status" value="1"/>
</dbReference>
<dbReference type="PANTHER" id="PTHR43544:SF7">
    <property type="entry name" value="NADB-LER2"/>
    <property type="match status" value="1"/>
</dbReference>
<dbReference type="InterPro" id="IPR036291">
    <property type="entry name" value="NAD(P)-bd_dom_sf"/>
</dbReference>
<dbReference type="GO" id="GO:0016491">
    <property type="term" value="F:oxidoreductase activity"/>
    <property type="evidence" value="ECO:0007669"/>
    <property type="project" value="UniProtKB-KW"/>
</dbReference>
<organism evidence="4 5">
    <name type="scientific">Gonapodya prolifera (strain JEL478)</name>
    <name type="common">Monoblepharis prolifera</name>
    <dbReference type="NCBI Taxonomy" id="1344416"/>
    <lineage>
        <taxon>Eukaryota</taxon>
        <taxon>Fungi</taxon>
        <taxon>Fungi incertae sedis</taxon>
        <taxon>Chytridiomycota</taxon>
        <taxon>Chytridiomycota incertae sedis</taxon>
        <taxon>Monoblepharidomycetes</taxon>
        <taxon>Monoblepharidales</taxon>
        <taxon>Gonapodyaceae</taxon>
        <taxon>Gonapodya</taxon>
    </lineage>
</organism>
<accession>A0A139ABI6</accession>
<sequence length="147" mass="15836">YAVSGANRGIGLGLVTAIINKPNAIVYAGARDPLNAKDLTELQASHRNLHIVKLTSAKVEDNAAAVAEIKRVARRLDVAIANAVTQLIQVPPEDYREHWEVNTLGPLVLWKAVSQLLLAGPTKEPYFGVISLVAGSIGNYFDWKASP</sequence>
<proteinExistence type="inferred from homology"/>
<dbReference type="InterPro" id="IPR051468">
    <property type="entry name" value="Fungal_SecMetab_SDRs"/>
</dbReference>
<keyword evidence="5" id="KW-1185">Reference proteome</keyword>